<evidence type="ECO:0000313" key="2">
    <source>
        <dbReference type="EMBL" id="EIW18312.1"/>
    </source>
</evidence>
<reference evidence="2 3" key="1">
    <citation type="journal article" date="2012" name="J. Bacteriol.">
        <title>Draft Genome Sequences for Two Metal-Reducing Pelosinus fermentans Strains Isolated from a Cr(VI)-Contaminated Site and for Type Strain R7.</title>
        <authorList>
            <person name="Brown S.D."/>
            <person name="Podar M."/>
            <person name="Klingeman D.M."/>
            <person name="Johnson C.M."/>
            <person name="Yang Z.K."/>
            <person name="Utturkar S.M."/>
            <person name="Land M.L."/>
            <person name="Mosher J.J."/>
            <person name="Hurt R.A.Jr."/>
            <person name="Phelps T.J."/>
            <person name="Palumbo A.V."/>
            <person name="Arkin A.P."/>
            <person name="Hazen T.C."/>
            <person name="Elias D.A."/>
        </authorList>
    </citation>
    <scope>NUCLEOTIDE SEQUENCE [LARGE SCALE GENOMIC DNA]</scope>
    <source>
        <strain evidence="2 3">B4</strain>
    </source>
</reference>
<comment type="caution">
    <text evidence="2">The sequence shown here is derived from an EMBL/GenBank/DDBJ whole genome shotgun (WGS) entry which is preliminary data.</text>
</comment>
<gene>
    <name evidence="2" type="ORF">FB4_3486</name>
</gene>
<protein>
    <submittedName>
        <fullName evidence="2">Uncharacterized protein</fullName>
    </submittedName>
</protein>
<keyword evidence="1" id="KW-0472">Membrane</keyword>
<dbReference type="Proteomes" id="UP000004324">
    <property type="component" value="Unassembled WGS sequence"/>
</dbReference>
<organism evidence="2 3">
    <name type="scientific">Pelosinus fermentans B4</name>
    <dbReference type="NCBI Taxonomy" id="1149862"/>
    <lineage>
        <taxon>Bacteria</taxon>
        <taxon>Bacillati</taxon>
        <taxon>Bacillota</taxon>
        <taxon>Negativicutes</taxon>
        <taxon>Selenomonadales</taxon>
        <taxon>Sporomusaceae</taxon>
        <taxon>Pelosinus</taxon>
    </lineage>
</organism>
<dbReference type="RefSeq" id="WP_007934466.1">
    <property type="nucleotide sequence ID" value="NZ_AKVJ01000027.1"/>
</dbReference>
<feature type="transmembrane region" description="Helical" evidence="1">
    <location>
        <begin position="15"/>
        <end position="33"/>
    </location>
</feature>
<dbReference type="OrthoDB" id="452152at2"/>
<proteinExistence type="predicted"/>
<evidence type="ECO:0000313" key="3">
    <source>
        <dbReference type="Proteomes" id="UP000004324"/>
    </source>
</evidence>
<keyword evidence="3" id="KW-1185">Reference proteome</keyword>
<accession>I9AZL9</accession>
<dbReference type="PATRIC" id="fig|1149862.3.peg.2448"/>
<evidence type="ECO:0000256" key="1">
    <source>
        <dbReference type="SAM" id="Phobius"/>
    </source>
</evidence>
<name>I9AZL9_9FIRM</name>
<keyword evidence="1" id="KW-1133">Transmembrane helix</keyword>
<sequence>MKKTHRNDQAISKRTIYIIGLALLVMFIGFVFYHTKGLTTEGTVKKEALMVEYNLLQQLPGAIRNDLSSYNKTTSALVSAGYRSSKSYNEIRSFYIAEAEKNGWIFISEETVRGGGQDLGGKTIYFRKGDYTLSIQYAGAKADYGWDFAVGLSWHYLK</sequence>
<dbReference type="EMBL" id="AKVJ01000027">
    <property type="protein sequence ID" value="EIW18312.1"/>
    <property type="molecule type" value="Genomic_DNA"/>
</dbReference>
<dbReference type="AlphaFoldDB" id="I9AZL9"/>
<keyword evidence="1" id="KW-0812">Transmembrane</keyword>